<organism evidence="1 2">
    <name type="scientific">Candidatus Mcinerneyibacterium aminivorans</name>
    <dbReference type="NCBI Taxonomy" id="2703815"/>
    <lineage>
        <taxon>Bacteria</taxon>
        <taxon>Candidatus Macinerneyibacteriota</taxon>
        <taxon>Candidatus Mcinerneyibacteria</taxon>
        <taxon>Candidatus Mcinerneyibacteriales</taxon>
        <taxon>Candidatus Mcinerneyibacteriaceae</taxon>
        <taxon>Candidatus Mcinerneyibacterium</taxon>
    </lineage>
</organism>
<reference evidence="1" key="1">
    <citation type="submission" date="2019-08" db="EMBL/GenBank/DDBJ databases">
        <title>Genomic characterization of a novel candidate phylum (ARYD3) from a high temperature, high salinity tertiary oil reservoir in north central Oklahoma, USA.</title>
        <authorList>
            <person name="Youssef N.H."/>
            <person name="Yadav A."/>
            <person name="Elshahed M.S."/>
        </authorList>
    </citation>
    <scope>NUCLEOTIDE SEQUENCE [LARGE SCALE GENOMIC DNA]</scope>
    <source>
        <strain evidence="1">ARYD3</strain>
    </source>
</reference>
<sequence length="327" mass="38948">MKKNAIINIILFFLLVSCGKNYPKNEVINFISHENAGNDYVKKRLSEEKFDVCQYFSGNSEKYIKYNDRYIVLDTATKGFEYTAEIYEVNKDFEKNKIYNIKMGKGPNEGMDLDSIVKIKNKYYIYDRNLCRFLIYDKNFEYIETYYLYKEIGVSTFFKHNNKYYAIGSTEDKITIYEVNFEKKVHLKEKGVFEYSSRKDNFTNMRRESQIVKNGKGLLIIRSGNIVTYFSKDNSFKKIREIYLGVGSIKIGDKEVPSVSVESLLFDTNNNFITKYSKNVYKFYDYKNDDLEEIKTNKNVVLLFKAWDKIHYVLRKNDNYYLYKNKK</sequence>
<evidence type="ECO:0008006" key="3">
    <source>
        <dbReference type="Google" id="ProtNLM"/>
    </source>
</evidence>
<accession>A0A5D0M9Z8</accession>
<name>A0A5D0M9Z8_9BACT</name>
<gene>
    <name evidence="1" type="ORF">FXF47_08830</name>
</gene>
<evidence type="ECO:0000313" key="1">
    <source>
        <dbReference type="EMBL" id="TYB30517.1"/>
    </source>
</evidence>
<dbReference type="PROSITE" id="PS51257">
    <property type="entry name" value="PROKAR_LIPOPROTEIN"/>
    <property type="match status" value="1"/>
</dbReference>
<dbReference type="EMBL" id="VSIX01000125">
    <property type="protein sequence ID" value="TYB30517.1"/>
    <property type="molecule type" value="Genomic_DNA"/>
</dbReference>
<evidence type="ECO:0000313" key="2">
    <source>
        <dbReference type="Proteomes" id="UP000324143"/>
    </source>
</evidence>
<dbReference type="AlphaFoldDB" id="A0A5D0M9Z8"/>
<comment type="caution">
    <text evidence="1">The sequence shown here is derived from an EMBL/GenBank/DDBJ whole genome shotgun (WGS) entry which is preliminary data.</text>
</comment>
<proteinExistence type="predicted"/>
<dbReference type="Proteomes" id="UP000324143">
    <property type="component" value="Unassembled WGS sequence"/>
</dbReference>
<protein>
    <recommendedName>
        <fullName evidence="3">6-bladed beta-propeller</fullName>
    </recommendedName>
</protein>
<keyword evidence="2" id="KW-1185">Reference proteome</keyword>